<evidence type="ECO:0000256" key="3">
    <source>
        <dbReference type="ARBA" id="ARBA00022991"/>
    </source>
</evidence>
<dbReference type="PANTHER" id="PTHR47429">
    <property type="entry name" value="PROTEIN TWIN LOV 1"/>
    <property type="match status" value="1"/>
</dbReference>
<evidence type="ECO:0000259" key="4">
    <source>
        <dbReference type="PROSITE" id="PS50112"/>
    </source>
</evidence>
<dbReference type="RefSeq" id="WP_198061732.1">
    <property type="nucleotide sequence ID" value="NZ_CP065856.1"/>
</dbReference>
<evidence type="ECO:0000256" key="1">
    <source>
        <dbReference type="ARBA" id="ARBA00022630"/>
    </source>
</evidence>
<keyword evidence="6" id="KW-1185">Reference proteome</keyword>
<dbReference type="GeneID" id="60590795"/>
<dbReference type="AlphaFoldDB" id="A0A7T3FYB4"/>
<accession>A0A7T3FYB4</accession>
<dbReference type="PROSITE" id="PS50112">
    <property type="entry name" value="PAS"/>
    <property type="match status" value="1"/>
</dbReference>
<evidence type="ECO:0000256" key="2">
    <source>
        <dbReference type="ARBA" id="ARBA00022643"/>
    </source>
</evidence>
<proteinExistence type="predicted"/>
<dbReference type="Pfam" id="PF13426">
    <property type="entry name" value="PAS_9"/>
    <property type="match status" value="1"/>
</dbReference>
<dbReference type="OrthoDB" id="230688at2157"/>
<feature type="domain" description="PAS" evidence="4">
    <location>
        <begin position="90"/>
        <end position="139"/>
    </location>
</feature>
<keyword evidence="2" id="KW-0288">FMN</keyword>
<keyword evidence="3" id="KW-0157">Chromophore</keyword>
<dbReference type="InterPro" id="IPR000014">
    <property type="entry name" value="PAS"/>
</dbReference>
<dbReference type="Proteomes" id="UP000595001">
    <property type="component" value="Chromosome"/>
</dbReference>
<evidence type="ECO:0000313" key="6">
    <source>
        <dbReference type="Proteomes" id="UP000595001"/>
    </source>
</evidence>
<dbReference type="InterPro" id="IPR035965">
    <property type="entry name" value="PAS-like_dom_sf"/>
</dbReference>
<name>A0A7T3FYB4_9EURY</name>
<keyword evidence="1" id="KW-0285">Flavoprotein</keyword>
<dbReference type="KEGG" id="hlt:I7X12_19840"/>
<reference evidence="5 6" key="1">
    <citation type="submission" date="2020-12" db="EMBL/GenBank/DDBJ databases">
        <title>Halosimplex halophilum sp. nov. and Halosimplex salinum sp. nov., two new members of the genus Halosimplex.</title>
        <authorList>
            <person name="Cui H.L."/>
        </authorList>
    </citation>
    <scope>NUCLEOTIDE SEQUENCE [LARGE SCALE GENOMIC DNA]</scope>
    <source>
        <strain evidence="5 6">YGH94</strain>
    </source>
</reference>
<sequence length="185" mass="20455">MDRGPTQQPELRARLREALTADRRTFRETVARLAGEHGFDTDRLDTDPETFDAPAAVGHLDAPDREPVWRAWTLAEAPLGVVVAGAAYHDNPIRYANRATRRLTGYSLAELCGENLRRLQGPETDDASVGALRNALRNWNGVTVELCNYRADGTPFRNRLTLVPRPGDDGTVAHWFGLQAAVPVD</sequence>
<dbReference type="CDD" id="cd00130">
    <property type="entry name" value="PAS"/>
    <property type="match status" value="1"/>
</dbReference>
<gene>
    <name evidence="5" type="ORF">I7X12_19840</name>
</gene>
<organism evidence="5 6">
    <name type="scientific">Halosimplex litoreum</name>
    <dbReference type="NCBI Taxonomy" id="1198301"/>
    <lineage>
        <taxon>Archaea</taxon>
        <taxon>Methanobacteriati</taxon>
        <taxon>Methanobacteriota</taxon>
        <taxon>Stenosarchaea group</taxon>
        <taxon>Halobacteria</taxon>
        <taxon>Halobacteriales</taxon>
        <taxon>Haloarculaceae</taxon>
        <taxon>Halosimplex</taxon>
    </lineage>
</organism>
<dbReference type="EMBL" id="CP065856">
    <property type="protein sequence ID" value="QPV62935.1"/>
    <property type="molecule type" value="Genomic_DNA"/>
</dbReference>
<dbReference type="NCBIfam" id="TIGR00229">
    <property type="entry name" value="sensory_box"/>
    <property type="match status" value="1"/>
</dbReference>
<evidence type="ECO:0000313" key="5">
    <source>
        <dbReference type="EMBL" id="QPV62935.1"/>
    </source>
</evidence>
<dbReference type="PANTHER" id="PTHR47429:SF2">
    <property type="entry name" value="PROTEIN TWIN LOV 1"/>
    <property type="match status" value="1"/>
</dbReference>
<dbReference type="Gene3D" id="3.30.450.20">
    <property type="entry name" value="PAS domain"/>
    <property type="match status" value="1"/>
</dbReference>
<protein>
    <submittedName>
        <fullName evidence="5">PAS domain-containing protein</fullName>
    </submittedName>
</protein>
<dbReference type="SUPFAM" id="SSF55785">
    <property type="entry name" value="PYP-like sensor domain (PAS domain)"/>
    <property type="match status" value="1"/>
</dbReference>